<dbReference type="OrthoDB" id="1491115at2"/>
<dbReference type="Proteomes" id="UP000581087">
    <property type="component" value="Unassembled WGS sequence"/>
</dbReference>
<dbReference type="EMBL" id="JACCBI010000001">
    <property type="protein sequence ID" value="NYD66403.1"/>
    <property type="molecule type" value="Genomic_DNA"/>
</dbReference>
<evidence type="ECO:0000313" key="2">
    <source>
        <dbReference type="EMBL" id="NYD66403.1"/>
    </source>
</evidence>
<dbReference type="PANTHER" id="PTHR39441:SF1">
    <property type="entry name" value="DUF2252 DOMAIN-CONTAINING PROTEIN"/>
    <property type="match status" value="1"/>
</dbReference>
<dbReference type="Proteomes" id="UP000292686">
    <property type="component" value="Unassembled WGS sequence"/>
</dbReference>
<organism evidence="3 4">
    <name type="scientific">Agromyces atrinae</name>
    <dbReference type="NCBI Taxonomy" id="592376"/>
    <lineage>
        <taxon>Bacteria</taxon>
        <taxon>Bacillati</taxon>
        <taxon>Actinomycetota</taxon>
        <taxon>Actinomycetes</taxon>
        <taxon>Micrococcales</taxon>
        <taxon>Microbacteriaceae</taxon>
        <taxon>Agromyces</taxon>
    </lineage>
</organism>
<sequence length="471" mass="50982">MNAHAGAAAGTLRLDHAHVTTHDERDAAGRAARADLTRSSHARYSPAPERDPLGILEQQHRERLPDLVPLRVARMAASPFAFYRGTAALQAADFANEPNTGHFVVSCGDAHISNFGMFSAPNRSLVFDLNDFDEAAFGPWEWDVKRLVTSVVIAARSKGYSPEAARADALGAARGYREFLRGALKRDPVSRYYLRAEVHGGRAFGSATQKAVRQVEKAAAKRTSARAFAKITEVADDGSMHIIEAPPTLTHVSAELEERLSELVDEYRRTVSPDIALLLSQYTATDVARRVVGVGSVGTRCFIVVFTGPNGEPLILQVKQATESVLHEFGGLPPHASAALDPELSALHHGYRVVSNQRILQAASDPFLGYLTVAGRGFYVRQFRDGNASFDIETLKAEPFTDYVTSCGAMLARAHAQSPEAAFIAGYLGGGTAFDEAVVEWAFAYADQSLADYEAFRTAIDAGRFTALDTV</sequence>
<keyword evidence="4" id="KW-1185">Reference proteome</keyword>
<dbReference type="PANTHER" id="PTHR39441">
    <property type="entry name" value="DUF2252 DOMAIN-CONTAINING PROTEIN"/>
    <property type="match status" value="1"/>
</dbReference>
<dbReference type="InterPro" id="IPR018721">
    <property type="entry name" value="DUF2252"/>
</dbReference>
<dbReference type="AlphaFoldDB" id="A0A4Q2M3V9"/>
<reference evidence="2 5" key="2">
    <citation type="submission" date="2020-07" db="EMBL/GenBank/DDBJ databases">
        <title>Sequencing the genomes of 1000 actinobacteria strains.</title>
        <authorList>
            <person name="Klenk H.-P."/>
        </authorList>
    </citation>
    <scope>NUCLEOTIDE SEQUENCE [LARGE SCALE GENOMIC DNA]</scope>
    <source>
        <strain evidence="2 5">DSM 23870</strain>
    </source>
</reference>
<protein>
    <submittedName>
        <fullName evidence="3">DUF2252 domain-containing protein</fullName>
    </submittedName>
</protein>
<name>A0A4Q2M3V9_9MICO</name>
<dbReference type="RefSeq" id="WP_129174674.1">
    <property type="nucleotide sequence ID" value="NZ_JACCBI010000001.1"/>
</dbReference>
<reference evidence="3 4" key="1">
    <citation type="submission" date="2019-01" db="EMBL/GenBank/DDBJ databases">
        <title>Agromyces.</title>
        <authorList>
            <person name="Li J."/>
        </authorList>
    </citation>
    <scope>NUCLEOTIDE SEQUENCE [LARGE SCALE GENOMIC DNA]</scope>
    <source>
        <strain evidence="3 4">DSM 23870</strain>
    </source>
</reference>
<proteinExistence type="predicted"/>
<feature type="region of interest" description="Disordered" evidence="1">
    <location>
        <begin position="1"/>
        <end position="53"/>
    </location>
</feature>
<dbReference type="EMBL" id="SDPM01000004">
    <property type="protein sequence ID" value="RXZ86715.1"/>
    <property type="molecule type" value="Genomic_DNA"/>
</dbReference>
<comment type="caution">
    <text evidence="3">The sequence shown here is derived from an EMBL/GenBank/DDBJ whole genome shotgun (WGS) entry which is preliminary data.</text>
</comment>
<evidence type="ECO:0000313" key="3">
    <source>
        <dbReference type="EMBL" id="RXZ86715.1"/>
    </source>
</evidence>
<evidence type="ECO:0000313" key="4">
    <source>
        <dbReference type="Proteomes" id="UP000292686"/>
    </source>
</evidence>
<gene>
    <name evidence="2" type="ORF">BJ972_000922</name>
    <name evidence="3" type="ORF">ESP50_10060</name>
</gene>
<evidence type="ECO:0000313" key="5">
    <source>
        <dbReference type="Proteomes" id="UP000581087"/>
    </source>
</evidence>
<evidence type="ECO:0000256" key="1">
    <source>
        <dbReference type="SAM" id="MobiDB-lite"/>
    </source>
</evidence>
<dbReference type="Pfam" id="PF10009">
    <property type="entry name" value="DUF2252"/>
    <property type="match status" value="1"/>
</dbReference>
<accession>A0A4Q2M3V9</accession>
<feature type="compositionally biased region" description="Basic and acidic residues" evidence="1">
    <location>
        <begin position="13"/>
        <end position="38"/>
    </location>
</feature>